<dbReference type="STRING" id="1497020.DO97_06295"/>
<dbReference type="AlphaFoldDB" id="A0A098TNV3"/>
<dbReference type="Proteomes" id="UP000030170">
    <property type="component" value="Unassembled WGS sequence"/>
</dbReference>
<accession>A0A098TNV3</accession>
<dbReference type="EMBL" id="JJML01000002">
    <property type="protein sequence ID" value="KGF73941.1"/>
    <property type="molecule type" value="Genomic_DNA"/>
</dbReference>
<organism evidence="1 2">
    <name type="scientific">Neosynechococcus sphagnicola sy1</name>
    <dbReference type="NCBI Taxonomy" id="1497020"/>
    <lineage>
        <taxon>Bacteria</taxon>
        <taxon>Bacillati</taxon>
        <taxon>Cyanobacteriota</taxon>
        <taxon>Cyanophyceae</taxon>
        <taxon>Neosynechococcales</taxon>
        <taxon>Neosynechococcaceae</taxon>
        <taxon>Neosynechococcus</taxon>
    </lineage>
</organism>
<sequence length="89" mass="9629">MSALLGTNSPAAIIAIAAPLELGRWETIAAPSTQNVKADPSPIWERSHILYLNHIFRFNSTVLISKEELGILGANPLLRPLLGILKSCI</sequence>
<gene>
    <name evidence="1" type="ORF">DO97_06295</name>
</gene>
<keyword evidence="2" id="KW-1185">Reference proteome</keyword>
<reference evidence="1 2" key="1">
    <citation type="journal article" date="2014" name="Mol. Ecol.">
        <title>Evolution of Synechococcus.</title>
        <authorList>
            <person name="Dvorak P."/>
            <person name="Casamatta D."/>
            <person name="Hasler P."/>
            <person name="Poulickova A."/>
            <person name="Ondrej V."/>
            <person name="Sanges R."/>
        </authorList>
    </citation>
    <scope>NUCLEOTIDE SEQUENCE [LARGE SCALE GENOMIC DNA]</scope>
    <source>
        <strain evidence="1 2">CAUP A 1101</strain>
    </source>
</reference>
<proteinExistence type="predicted"/>
<protein>
    <submittedName>
        <fullName evidence="1">Uncharacterized protein</fullName>
    </submittedName>
</protein>
<comment type="caution">
    <text evidence="1">The sequence shown here is derived from an EMBL/GenBank/DDBJ whole genome shotgun (WGS) entry which is preliminary data.</text>
</comment>
<evidence type="ECO:0000313" key="2">
    <source>
        <dbReference type="Proteomes" id="UP000030170"/>
    </source>
</evidence>
<name>A0A098TNV3_9CYAN</name>
<evidence type="ECO:0000313" key="1">
    <source>
        <dbReference type="EMBL" id="KGF73941.1"/>
    </source>
</evidence>